<feature type="compositionally biased region" description="Polar residues" evidence="1">
    <location>
        <begin position="1"/>
        <end position="12"/>
    </location>
</feature>
<evidence type="ECO:0000256" key="1">
    <source>
        <dbReference type="SAM" id="MobiDB-lite"/>
    </source>
</evidence>
<dbReference type="EMBL" id="CP036425">
    <property type="protein sequence ID" value="QDU33070.1"/>
    <property type="molecule type" value="Genomic_DNA"/>
</dbReference>
<evidence type="ECO:0000313" key="2">
    <source>
        <dbReference type="EMBL" id="QDU33070.1"/>
    </source>
</evidence>
<evidence type="ECO:0000313" key="3">
    <source>
        <dbReference type="Proteomes" id="UP000317369"/>
    </source>
</evidence>
<gene>
    <name evidence="2" type="ORF">KS4_11110</name>
</gene>
<keyword evidence="3" id="KW-1185">Reference proteome</keyword>
<sequence length="51" mass="5413">MMAQDTTTNTIRENAAGPRKASGDSESVEQHSLQDQIVAGCAARIQEGQPI</sequence>
<organism evidence="2 3">
    <name type="scientific">Poriferisphaera corsica</name>
    <dbReference type="NCBI Taxonomy" id="2528020"/>
    <lineage>
        <taxon>Bacteria</taxon>
        <taxon>Pseudomonadati</taxon>
        <taxon>Planctomycetota</taxon>
        <taxon>Phycisphaerae</taxon>
        <taxon>Phycisphaerales</taxon>
        <taxon>Phycisphaeraceae</taxon>
        <taxon>Poriferisphaera</taxon>
    </lineage>
</organism>
<feature type="region of interest" description="Disordered" evidence="1">
    <location>
        <begin position="1"/>
        <end position="35"/>
    </location>
</feature>
<proteinExistence type="predicted"/>
<name>A0A517YS70_9BACT</name>
<dbReference type="KEGG" id="pcor:KS4_11110"/>
<protein>
    <submittedName>
        <fullName evidence="2">Uncharacterized protein</fullName>
    </submittedName>
</protein>
<reference evidence="2 3" key="1">
    <citation type="submission" date="2019-02" db="EMBL/GenBank/DDBJ databases">
        <title>Deep-cultivation of Planctomycetes and their phenomic and genomic characterization uncovers novel biology.</title>
        <authorList>
            <person name="Wiegand S."/>
            <person name="Jogler M."/>
            <person name="Boedeker C."/>
            <person name="Pinto D."/>
            <person name="Vollmers J."/>
            <person name="Rivas-Marin E."/>
            <person name="Kohn T."/>
            <person name="Peeters S.H."/>
            <person name="Heuer A."/>
            <person name="Rast P."/>
            <person name="Oberbeckmann S."/>
            <person name="Bunk B."/>
            <person name="Jeske O."/>
            <person name="Meyerdierks A."/>
            <person name="Storesund J.E."/>
            <person name="Kallscheuer N."/>
            <person name="Luecker S."/>
            <person name="Lage O.M."/>
            <person name="Pohl T."/>
            <person name="Merkel B.J."/>
            <person name="Hornburger P."/>
            <person name="Mueller R.-W."/>
            <person name="Bruemmer F."/>
            <person name="Labrenz M."/>
            <person name="Spormann A.M."/>
            <person name="Op den Camp H."/>
            <person name="Overmann J."/>
            <person name="Amann R."/>
            <person name="Jetten M.S.M."/>
            <person name="Mascher T."/>
            <person name="Medema M.H."/>
            <person name="Devos D.P."/>
            <person name="Kaster A.-K."/>
            <person name="Ovreas L."/>
            <person name="Rohde M."/>
            <person name="Galperin M.Y."/>
            <person name="Jogler C."/>
        </authorList>
    </citation>
    <scope>NUCLEOTIDE SEQUENCE [LARGE SCALE GENOMIC DNA]</scope>
    <source>
        <strain evidence="2 3">KS4</strain>
    </source>
</reference>
<dbReference type="AlphaFoldDB" id="A0A517YS70"/>
<accession>A0A517YS70</accession>
<dbReference type="Proteomes" id="UP000317369">
    <property type="component" value="Chromosome"/>
</dbReference>